<organism evidence="2 3">
    <name type="scientific">Tanacetum coccineum</name>
    <dbReference type="NCBI Taxonomy" id="301880"/>
    <lineage>
        <taxon>Eukaryota</taxon>
        <taxon>Viridiplantae</taxon>
        <taxon>Streptophyta</taxon>
        <taxon>Embryophyta</taxon>
        <taxon>Tracheophyta</taxon>
        <taxon>Spermatophyta</taxon>
        <taxon>Magnoliopsida</taxon>
        <taxon>eudicotyledons</taxon>
        <taxon>Gunneridae</taxon>
        <taxon>Pentapetalae</taxon>
        <taxon>asterids</taxon>
        <taxon>campanulids</taxon>
        <taxon>Asterales</taxon>
        <taxon>Asteraceae</taxon>
        <taxon>Asteroideae</taxon>
        <taxon>Anthemideae</taxon>
        <taxon>Anthemidinae</taxon>
        <taxon>Tanacetum</taxon>
    </lineage>
</organism>
<accession>A0ABQ5CN51</accession>
<feature type="compositionally biased region" description="Polar residues" evidence="1">
    <location>
        <begin position="127"/>
        <end position="138"/>
    </location>
</feature>
<keyword evidence="3" id="KW-1185">Reference proteome</keyword>
<dbReference type="EMBL" id="BQNB010014466">
    <property type="protein sequence ID" value="GJT28515.1"/>
    <property type="molecule type" value="Genomic_DNA"/>
</dbReference>
<name>A0ABQ5CN51_9ASTR</name>
<evidence type="ECO:0000313" key="3">
    <source>
        <dbReference type="Proteomes" id="UP001151760"/>
    </source>
</evidence>
<reference evidence="2" key="2">
    <citation type="submission" date="2022-01" db="EMBL/GenBank/DDBJ databases">
        <authorList>
            <person name="Yamashiro T."/>
            <person name="Shiraishi A."/>
            <person name="Satake H."/>
            <person name="Nakayama K."/>
        </authorList>
    </citation>
    <scope>NUCLEOTIDE SEQUENCE</scope>
</reference>
<reference evidence="2" key="1">
    <citation type="journal article" date="2022" name="Int. J. Mol. Sci.">
        <title>Draft Genome of Tanacetum Coccineum: Genomic Comparison of Closely Related Tanacetum-Family Plants.</title>
        <authorList>
            <person name="Yamashiro T."/>
            <person name="Shiraishi A."/>
            <person name="Nakayama K."/>
            <person name="Satake H."/>
        </authorList>
    </citation>
    <scope>NUCLEOTIDE SEQUENCE</scope>
</reference>
<comment type="caution">
    <text evidence="2">The sequence shown here is derived from an EMBL/GenBank/DDBJ whole genome shotgun (WGS) entry which is preliminary data.</text>
</comment>
<proteinExistence type="predicted"/>
<sequence length="320" mass="36579">MKDLLESAVVIDETAEEEEKKNDRNAIPAPTQREYKTAENITPPEPSLKTQGEHAYKESTLPVSDTNVNEESAMVLYNPEKDLVDLTTTEQDLEDDDDLDKQPLSKRFKIMHPFLRKPQPLVKQFTDQPFGTTSSKFSPTPPKEPTPLRDSSKGKAVAIIEEPGNELQIKELKRISDLKAKKEKSEQELRKLLNLATLKAQAQKWTEHEAKKVKMMEEYNHQISFRADKLPITKISYVVNFIKEATIKITIGGNPLNLIVHPNFRLKQLVINQAKRLGLPPPPELATFGLTVEEKKRKRVEFIKEMFVTEDVRVDGMNRN</sequence>
<gene>
    <name evidence="2" type="ORF">Tco_0908790</name>
</gene>
<evidence type="ECO:0000256" key="1">
    <source>
        <dbReference type="SAM" id="MobiDB-lite"/>
    </source>
</evidence>
<dbReference type="Proteomes" id="UP001151760">
    <property type="component" value="Unassembled WGS sequence"/>
</dbReference>
<evidence type="ECO:0000313" key="2">
    <source>
        <dbReference type="EMBL" id="GJT28515.1"/>
    </source>
</evidence>
<protein>
    <submittedName>
        <fullName evidence="2">Uncharacterized protein</fullName>
    </submittedName>
</protein>
<feature type="region of interest" description="Disordered" evidence="1">
    <location>
        <begin position="1"/>
        <end position="68"/>
    </location>
</feature>
<feature type="region of interest" description="Disordered" evidence="1">
    <location>
        <begin position="127"/>
        <end position="154"/>
    </location>
</feature>